<gene>
    <name evidence="2" type="ORF">IHE29_01580</name>
</gene>
<evidence type="ECO:0000313" key="3">
    <source>
        <dbReference type="Proteomes" id="UP001493153"/>
    </source>
</evidence>
<feature type="region of interest" description="Disordered" evidence="1">
    <location>
        <begin position="419"/>
        <end position="442"/>
    </location>
</feature>
<dbReference type="Proteomes" id="UP001493153">
    <property type="component" value="Plasmid megaplasmid"/>
</dbReference>
<feature type="region of interest" description="Disordered" evidence="1">
    <location>
        <begin position="37"/>
        <end position="73"/>
    </location>
</feature>
<organism evidence="2 3">
    <name type="scientific">Mycetohabitans rhizoxinica</name>
    <dbReference type="NCBI Taxonomy" id="412963"/>
    <lineage>
        <taxon>Bacteria</taxon>
        <taxon>Pseudomonadati</taxon>
        <taxon>Pseudomonadota</taxon>
        <taxon>Betaproteobacteria</taxon>
        <taxon>Burkholderiales</taxon>
        <taxon>Burkholderiaceae</taxon>
        <taxon>Mycetohabitans</taxon>
    </lineage>
</organism>
<accession>A0ABZ2PSM8</accession>
<evidence type="ECO:0000313" key="2">
    <source>
        <dbReference type="EMBL" id="WXK38042.1"/>
    </source>
</evidence>
<protein>
    <recommendedName>
        <fullName evidence="4">Hemolysin</fullName>
    </recommendedName>
</protein>
<keyword evidence="3" id="KW-1185">Reference proteome</keyword>
<feature type="compositionally biased region" description="Polar residues" evidence="1">
    <location>
        <begin position="37"/>
        <end position="67"/>
    </location>
</feature>
<dbReference type="EMBL" id="CP062175">
    <property type="protein sequence ID" value="WXK38042.1"/>
    <property type="molecule type" value="Genomic_DNA"/>
</dbReference>
<geneLocation type="plasmid" evidence="2 3">
    <name>megaplasmid</name>
</geneLocation>
<evidence type="ECO:0000256" key="1">
    <source>
        <dbReference type="SAM" id="MobiDB-lite"/>
    </source>
</evidence>
<name>A0ABZ2PSM8_9BURK</name>
<evidence type="ECO:0008006" key="4">
    <source>
        <dbReference type="Google" id="ProtNLM"/>
    </source>
</evidence>
<keyword evidence="2" id="KW-0614">Plasmid</keyword>
<feature type="region of interest" description="Disordered" evidence="1">
    <location>
        <begin position="314"/>
        <end position="341"/>
    </location>
</feature>
<dbReference type="RefSeq" id="WP_338910197.1">
    <property type="nucleotide sequence ID" value="NZ_CP062175.1"/>
</dbReference>
<proteinExistence type="predicted"/>
<feature type="compositionally biased region" description="Basic and acidic residues" evidence="1">
    <location>
        <begin position="331"/>
        <end position="341"/>
    </location>
</feature>
<sequence length="442" mass="46923">MLIANGFILSSRFQTKLPLNQAGDFKLRLTITSNQTEFEAQNTNTQTSPTRAPSSSERASPKPTRSLSKTDEFDAIRNKLENNRDADEALSCFAARARGYLVREKSVKVQSHGAGIVQVTIKGGPGGVRPPGTPLAKIRDMLTPPPKTQSEKQSDSAGDGIATYNMLIVKGGAKSGMVIGTKEGEPPQPPQALAAQAPKRSAIINGGYFVHKSGLKIMQGGSEGKATKSDYGRPVGPTATRSDHVDVAPPWQNDYGQLLQDGKVGITSGPVLALNGQRAKLENNDGRLQYRNAEGEDNPLNKFAGALTHASERNERAAVSVRPELSVDPTDGTHRLSDKPGDLVMHTLTTTDGKRDLGVPIKGRQPEEGGWQEITEMGADPTGRYKDADKGIGVSSFNLDGGGSTFLGVQDENGVVKKLAGSGQPGETRPVANIISAQPTLD</sequence>
<reference evidence="2 3" key="1">
    <citation type="submission" date="2020-09" db="EMBL/GenBank/DDBJ databases">
        <title>Genome sequences of Mycetohabitans spp.</title>
        <authorList>
            <person name="Carter M.E."/>
            <person name="Carpenter S.C.D."/>
            <person name="Bogdanove A.J."/>
        </authorList>
    </citation>
    <scope>NUCLEOTIDE SEQUENCE [LARGE SCALE GENOMIC DNA]</scope>
    <source>
        <strain evidence="2 3">B12</strain>
        <plasmid evidence="2 3">megaplasmid</plasmid>
    </source>
</reference>